<evidence type="ECO:0000313" key="3">
    <source>
        <dbReference type="Proteomes" id="UP001176941"/>
    </source>
</evidence>
<evidence type="ECO:0000256" key="1">
    <source>
        <dbReference type="SAM" id="MobiDB-lite"/>
    </source>
</evidence>
<feature type="region of interest" description="Disordered" evidence="1">
    <location>
        <begin position="1"/>
        <end position="44"/>
    </location>
</feature>
<dbReference type="Proteomes" id="UP001176941">
    <property type="component" value="Chromosome 11"/>
</dbReference>
<proteinExistence type="predicted"/>
<gene>
    <name evidence="2" type="ORF">MRATA1EN1_LOCUS2766</name>
</gene>
<name>A0ABN8XXT9_RANTA</name>
<protein>
    <submittedName>
        <fullName evidence="2">Uncharacterized protein</fullName>
    </submittedName>
</protein>
<feature type="compositionally biased region" description="Low complexity" evidence="1">
    <location>
        <begin position="12"/>
        <end position="22"/>
    </location>
</feature>
<evidence type="ECO:0000313" key="2">
    <source>
        <dbReference type="EMBL" id="CAI9153804.1"/>
    </source>
</evidence>
<reference evidence="2" key="1">
    <citation type="submission" date="2023-04" db="EMBL/GenBank/DDBJ databases">
        <authorList>
            <consortium name="ELIXIR-Norway"/>
        </authorList>
    </citation>
    <scope>NUCLEOTIDE SEQUENCE [LARGE SCALE GENOMIC DNA]</scope>
</reference>
<accession>A0ABN8XXT9</accession>
<sequence length="80" mass="8384">MPGQGRSPPYMGAARGQAARAAFPGDAAHRLREPPPPLLGSTLFGSGASVHRTCEWPRADKASPVLKDNKLHKLAGGVQD</sequence>
<organism evidence="2 3">
    <name type="scientific">Rangifer tarandus platyrhynchus</name>
    <name type="common">Svalbard reindeer</name>
    <dbReference type="NCBI Taxonomy" id="3082113"/>
    <lineage>
        <taxon>Eukaryota</taxon>
        <taxon>Metazoa</taxon>
        <taxon>Chordata</taxon>
        <taxon>Craniata</taxon>
        <taxon>Vertebrata</taxon>
        <taxon>Euteleostomi</taxon>
        <taxon>Mammalia</taxon>
        <taxon>Eutheria</taxon>
        <taxon>Laurasiatheria</taxon>
        <taxon>Artiodactyla</taxon>
        <taxon>Ruminantia</taxon>
        <taxon>Pecora</taxon>
        <taxon>Cervidae</taxon>
        <taxon>Odocoileinae</taxon>
        <taxon>Rangifer</taxon>
    </lineage>
</organism>
<dbReference type="EMBL" id="OX459947">
    <property type="protein sequence ID" value="CAI9153804.1"/>
    <property type="molecule type" value="Genomic_DNA"/>
</dbReference>
<keyword evidence="3" id="KW-1185">Reference proteome</keyword>